<dbReference type="Gene3D" id="3.40.50.300">
    <property type="entry name" value="P-loop containing nucleotide triphosphate hydrolases"/>
    <property type="match status" value="1"/>
</dbReference>
<dbReference type="Pfam" id="PF13271">
    <property type="entry name" value="DUF4062"/>
    <property type="match status" value="1"/>
</dbReference>
<dbReference type="EMBL" id="NKUF01000010">
    <property type="protein sequence ID" value="PYD63576.1"/>
    <property type="molecule type" value="Genomic_DNA"/>
</dbReference>
<dbReference type="Proteomes" id="UP000248301">
    <property type="component" value="Unassembled WGS sequence"/>
</dbReference>
<comment type="caution">
    <text evidence="3">The sequence shown here is derived from an EMBL/GenBank/DDBJ whole genome shotgun (WGS) entry which is preliminary data.</text>
</comment>
<evidence type="ECO:0000259" key="2">
    <source>
        <dbReference type="Pfam" id="PF13271"/>
    </source>
</evidence>
<name>A0A318PYW9_9PROT</name>
<evidence type="ECO:0000313" key="3">
    <source>
        <dbReference type="EMBL" id="PYD63576.1"/>
    </source>
</evidence>
<organism evidence="3 4">
    <name type="scientific">Gluconacetobacter entanii</name>
    <dbReference type="NCBI Taxonomy" id="108528"/>
    <lineage>
        <taxon>Bacteria</taxon>
        <taxon>Pseudomonadati</taxon>
        <taxon>Pseudomonadota</taxon>
        <taxon>Alphaproteobacteria</taxon>
        <taxon>Acetobacterales</taxon>
        <taxon>Acetobacteraceae</taxon>
        <taxon>Gluconacetobacter</taxon>
    </lineage>
</organism>
<dbReference type="InterPro" id="IPR052752">
    <property type="entry name" value="NACHT-WD_repeat"/>
</dbReference>
<gene>
    <name evidence="3" type="ORF">CFR72_06665</name>
</gene>
<sequence length="1848" mass="206887">MDTGPPRTPDQIPAWRISPVQVFRIFLSSTFLDFRKERHLLHTLVFPALEKKFAHAGIELEVIDLRWGVNETDARTQDTLELCLDEILRCQRLTEKPNFLGLMGGRVGWRPLPNILGQNLYDALYELADDTGEKQVLETWYKPDITVLNNDARRFSALVEPGESVRILAPTTTDPEEKAAWARAEKTLRALFDAYSIRVLSHSGKRDSILALCASATFQEVMLGLRVVKNPIILLREDFCTQSGSDADSQMGKLLSTDMRDKLVRYFSRSDHQDDFSPGYWKFDTGFVIERLSMHVEELLHEHVSLPDAHRFFGENRCLPLYSFPGDETNHKPVFQGRQPTLDRLESLFTQDPTRSAVQIVTGNGGAGKTTLMAALVARLRKAKKGITPEPALHEYYVGATPDSLRLDRLEQDVSTWLSRTDTAPLWMVIDGLEHLGPHSLSRLRGTIESKAAEMEKNRERGKETATKRQFVLCVGIRSEDGTPADPDWSLPIKLPEEGWWPVRQDMPVLRLSATDPDAPVAQDLLDALTATLKIPRRLNDTQPPGRRSLFLELLGDAPEPLAIRIAATLAFAPYPRIEETQVFCTRTKGQAWTLLEWVQAMLENAEHVGIREVSTAVVRMLALARFGLSRRELAGSISLIPGMKDCISRSSHWKMEDIWTDMIPPVLVARVLGRLEPFLIETATTDLSGITIRYFHQKFTERLLTAPTGTSLPSLGTCRSALALWFDRIAHAWLHPSGQDTAPEQAWRHITPANLRALRQVSALLLDVAAAPEEKATCLTPRDAMEKACAQLGDVAALGIRIAAGLLVEVIDDLRRLQQMSSSAVPPLPEFITPLLDVLLQQGGYIQRLIVTPKMEDDTSAHETGIMQRFSMVVSRLMNVFLAERENTPLHAMAMHWLRGEGKTFRWLRHMAEAPSPLRVVCAPLDILADPNCRVKDICMRPQFPAGYGPGSEHAVIMWGIHTRSPTLRHNEYDGSIFMLLDARDGHERGRVTIGYPPTDAPSVAFYLLAMERDSRGIEQAWIGIKLSGGLDLCLLSLDQDHAAGQKMTTVLSLPPADQHRRLLFSAERRILAVEAQGAYSLYGPPEPTGPDKTLTLPLQAQKDAGSFEADGDTCIHRDAEGRETVFAYFSTLPGRKPESQPAPQTIRPKKKRVTRPAGGDHLRDNAGSSPSDTVYRLFTLPDGASVWVCTSLVEEQSPEYPDDDNPLSYYYVYKQSHVLRHPGETGPGLCLATAEWMQMDEPGGGVKVKVINGDMILVIQEDSIQVILPPYTAPLPRLPIQSYQYDKTIIIRSQDGRRDEFVVRYGTDSDFATIQSLSICQLPSGPAYNVPLREIIAYGTQDNNDPLQSYDGGILILGMSGILYDLKLDTLDKDHDSSHSVMFDTCQWLDTDRMLLLATENMEMGTLLRSTVLQLDDWDKSGTPGITVTAEKDETTCGPGSTWGLSAYQPPKGALVVSSPEISDPSYQMLTPLVYYDRNGRQAGQYLLDWDAEDLYLSASLFFPMEGYPVLILSDEAQETKMAGWQAGMGLILPSSVRVTRDGYFHFHDDETRHDLLTGLPVDACQTPDPADRVDTGLPHRAGPCFEQVKEGHVALRNDDDTLWYCGDIPPLVPENHMTQLCAVSRTRLRFVDRSGRAVPLAPYCGAEADNTTMRQLQDARNRAARSMEPPFARATLMEWSAKRLLTQLGQWQDVPGHALDILLYLDRVRDLGQRGIHLLSAEQVDPLVKAQWYLDLQPDKTTDTFIRVLSLVTVGRFMQILHEIADLICASAPDTNKEWLRRGHKLMETLESQGDHKEMTPEIKQIFARLPPLPPTPVLKFPILPSSRRGRTIRRFRLPQGWDKE</sequence>
<dbReference type="InterPro" id="IPR025139">
    <property type="entry name" value="DUF4062"/>
</dbReference>
<reference evidence="3 4" key="1">
    <citation type="submission" date="2017-07" db="EMBL/GenBank/DDBJ databases">
        <title>A draft genome sequence of Gluconacetobacter entanii LTH 4560.</title>
        <authorList>
            <person name="Skraban J."/>
            <person name="Cleenwerck I."/>
            <person name="Vandamme P."/>
            <person name="Trcek J."/>
        </authorList>
    </citation>
    <scope>NUCLEOTIDE SEQUENCE [LARGE SCALE GENOMIC DNA]</scope>
    <source>
        <strain evidence="3 4">LTH 4560</strain>
    </source>
</reference>
<dbReference type="PANTHER" id="PTHR19871:SF14">
    <property type="entry name" value="DUF4062 DOMAIN-CONTAINING PROTEIN"/>
    <property type="match status" value="1"/>
</dbReference>
<feature type="domain" description="DUF4062" evidence="2">
    <location>
        <begin position="24"/>
        <end position="110"/>
    </location>
</feature>
<dbReference type="SUPFAM" id="SSF52540">
    <property type="entry name" value="P-loop containing nucleoside triphosphate hydrolases"/>
    <property type="match status" value="1"/>
</dbReference>
<protein>
    <submittedName>
        <fullName evidence="3">DUF4062 domain-containing protein</fullName>
    </submittedName>
</protein>
<evidence type="ECO:0000256" key="1">
    <source>
        <dbReference type="SAM" id="MobiDB-lite"/>
    </source>
</evidence>
<dbReference type="InterPro" id="IPR027417">
    <property type="entry name" value="P-loop_NTPase"/>
</dbReference>
<feature type="region of interest" description="Disordered" evidence="1">
    <location>
        <begin position="1134"/>
        <end position="1173"/>
    </location>
</feature>
<evidence type="ECO:0000313" key="4">
    <source>
        <dbReference type="Proteomes" id="UP000248301"/>
    </source>
</evidence>
<dbReference type="PANTHER" id="PTHR19871">
    <property type="entry name" value="BETA TRANSDUCIN-RELATED PROTEIN"/>
    <property type="match status" value="1"/>
</dbReference>
<proteinExistence type="predicted"/>
<dbReference type="OrthoDB" id="8482304at2"/>
<accession>A0A318PYW9</accession>